<reference evidence="2" key="1">
    <citation type="journal article" date="2021" name="Evol. Appl.">
        <title>The genome of the Pyrenean desman and the effects of bottlenecks and inbreeding on the genomic landscape of an endangered species.</title>
        <authorList>
            <person name="Escoda L."/>
            <person name="Castresana J."/>
        </authorList>
    </citation>
    <scope>NUCLEOTIDE SEQUENCE</scope>
    <source>
        <strain evidence="2">IBE-C5619</strain>
    </source>
</reference>
<evidence type="ECO:0000313" key="2">
    <source>
        <dbReference type="EMBL" id="KAG8516469.1"/>
    </source>
</evidence>
<dbReference type="OrthoDB" id="167718at2759"/>
<dbReference type="EMBL" id="JAGFMF010011679">
    <property type="protein sequence ID" value="KAG8516469.1"/>
    <property type="molecule type" value="Genomic_DNA"/>
</dbReference>
<organism evidence="2 3">
    <name type="scientific">Galemys pyrenaicus</name>
    <name type="common">Iberian desman</name>
    <name type="synonym">Pyrenean desman</name>
    <dbReference type="NCBI Taxonomy" id="202257"/>
    <lineage>
        <taxon>Eukaryota</taxon>
        <taxon>Metazoa</taxon>
        <taxon>Chordata</taxon>
        <taxon>Craniata</taxon>
        <taxon>Vertebrata</taxon>
        <taxon>Euteleostomi</taxon>
        <taxon>Mammalia</taxon>
        <taxon>Eutheria</taxon>
        <taxon>Laurasiatheria</taxon>
        <taxon>Eulipotyphla</taxon>
        <taxon>Talpidae</taxon>
        <taxon>Galemys</taxon>
    </lineage>
</organism>
<feature type="non-terminal residue" evidence="2">
    <location>
        <position position="1"/>
    </location>
</feature>
<protein>
    <submittedName>
        <fullName evidence="2">Uncharacterized protein</fullName>
    </submittedName>
</protein>
<feature type="region of interest" description="Disordered" evidence="1">
    <location>
        <begin position="62"/>
        <end position="102"/>
    </location>
</feature>
<keyword evidence="3" id="KW-1185">Reference proteome</keyword>
<comment type="caution">
    <text evidence="2">The sequence shown here is derived from an EMBL/GenBank/DDBJ whole genome shotgun (WGS) entry which is preliminary data.</text>
</comment>
<proteinExistence type="predicted"/>
<sequence>IRLVSKNGKSKGTAGIECRPEVDIENTLGEKYHKGNTTEETHQEVLEKANFIKMLNKLQMPTLKGKLRQSKEAGTQVGSSSTRSQPSKILFDKGRSEKTTQRHYRTHLMTIWEMIVSNWRLDPPKT</sequence>
<evidence type="ECO:0000256" key="1">
    <source>
        <dbReference type="SAM" id="MobiDB-lite"/>
    </source>
</evidence>
<feature type="compositionally biased region" description="Basic and acidic residues" evidence="1">
    <location>
        <begin position="90"/>
        <end position="100"/>
    </location>
</feature>
<name>A0A8J6AT53_GALPY</name>
<feature type="compositionally biased region" description="Polar residues" evidence="1">
    <location>
        <begin position="72"/>
        <end position="87"/>
    </location>
</feature>
<evidence type="ECO:0000313" key="3">
    <source>
        <dbReference type="Proteomes" id="UP000700334"/>
    </source>
</evidence>
<accession>A0A8J6AT53</accession>
<dbReference type="AlphaFoldDB" id="A0A8J6AT53"/>
<dbReference type="Proteomes" id="UP000700334">
    <property type="component" value="Unassembled WGS sequence"/>
</dbReference>
<gene>
    <name evidence="2" type="ORF">J0S82_011885</name>
</gene>